<sequence length="331" mass="37623">MSNIVNTSLDIIRRHKTRHPRLHSRWGDIAITPPVEGAWSQFDNPYLRDDKEYGPGFIPSIDVGSKEILLLDSDSDSSDDELTTKEKIKIREDRTEKEADSKALSKAKRLTRILLPSSVNPPIRKSSGDKGKVTDFRYRPVQPDYAQEVAEKVDKQSRPHFRYVPASKHYMQDLKRADIRLSDGDISYRQNDSDDDADDEYESKATKSRSGRPQRLRSHSCEPDIGGRSPVATTTRRKPRSQRGTPLETIHSPTSTLSDAMSSAALSRHSGSRANSTSRLGEQEPSPRFYAIRPDTKPQVVTVKRSQSATNKIKRRTMTLEMVRDQDDLWY</sequence>
<dbReference type="Proteomes" id="UP000053095">
    <property type="component" value="Unassembled WGS sequence"/>
</dbReference>
<keyword evidence="3" id="KW-1185">Reference proteome</keyword>
<evidence type="ECO:0000256" key="1">
    <source>
        <dbReference type="SAM" id="MobiDB-lite"/>
    </source>
</evidence>
<name>A0A6V8HAW6_TALPI</name>
<feature type="compositionally biased region" description="Basic and acidic residues" evidence="1">
    <location>
        <begin position="126"/>
        <end position="138"/>
    </location>
</feature>
<comment type="caution">
    <text evidence="2">The sequence shown here is derived from an EMBL/GenBank/DDBJ whole genome shotgun (WGS) entry which is preliminary data.</text>
</comment>
<feature type="region of interest" description="Disordered" evidence="1">
    <location>
        <begin position="115"/>
        <end position="139"/>
    </location>
</feature>
<dbReference type="AlphaFoldDB" id="A0A6V8HAW6"/>
<organism evidence="2 3">
    <name type="scientific">Talaromyces pinophilus</name>
    <name type="common">Penicillium pinophilum</name>
    <dbReference type="NCBI Taxonomy" id="128442"/>
    <lineage>
        <taxon>Eukaryota</taxon>
        <taxon>Fungi</taxon>
        <taxon>Dikarya</taxon>
        <taxon>Ascomycota</taxon>
        <taxon>Pezizomycotina</taxon>
        <taxon>Eurotiomycetes</taxon>
        <taxon>Eurotiomycetidae</taxon>
        <taxon>Eurotiales</taxon>
        <taxon>Trichocomaceae</taxon>
        <taxon>Talaromyces</taxon>
        <taxon>Talaromyces sect. Talaromyces</taxon>
    </lineage>
</organism>
<dbReference type="EMBL" id="DF933829">
    <property type="protein sequence ID" value="GAM38441.1"/>
    <property type="molecule type" value="Genomic_DNA"/>
</dbReference>
<reference evidence="3" key="1">
    <citation type="journal article" date="2015" name="Genome Announc.">
        <title>Draft genome sequence of Talaromyces cellulolyticus strain Y-94, a source of lignocellulosic biomass-degrading enzymes.</title>
        <authorList>
            <person name="Fujii T."/>
            <person name="Koike H."/>
            <person name="Sawayama S."/>
            <person name="Yano S."/>
            <person name="Inoue H."/>
        </authorList>
    </citation>
    <scope>NUCLEOTIDE SEQUENCE [LARGE SCALE GENOMIC DNA]</scope>
    <source>
        <strain evidence="3">Y-94</strain>
    </source>
</reference>
<feature type="compositionally biased region" description="Basic residues" evidence="1">
    <location>
        <begin position="206"/>
        <end position="218"/>
    </location>
</feature>
<protein>
    <submittedName>
        <fullName evidence="2">Uncharacterized protein</fullName>
    </submittedName>
</protein>
<feature type="compositionally biased region" description="Polar residues" evidence="1">
    <location>
        <begin position="251"/>
        <end position="265"/>
    </location>
</feature>
<accession>A0A6V8HAW6</accession>
<gene>
    <name evidence="2" type="ORF">TCE0_033r09165</name>
</gene>
<feature type="region of interest" description="Disordered" evidence="1">
    <location>
        <begin position="185"/>
        <end position="310"/>
    </location>
</feature>
<evidence type="ECO:0000313" key="2">
    <source>
        <dbReference type="EMBL" id="GAM38441.1"/>
    </source>
</evidence>
<proteinExistence type="predicted"/>
<evidence type="ECO:0000313" key="3">
    <source>
        <dbReference type="Proteomes" id="UP000053095"/>
    </source>
</evidence>